<gene>
    <name evidence="1" type="ORF">ACFP7A_06580</name>
</gene>
<dbReference type="EMBL" id="JBHSTQ010000005">
    <property type="protein sequence ID" value="MFC6386259.1"/>
    <property type="molecule type" value="Genomic_DNA"/>
</dbReference>
<dbReference type="RefSeq" id="WP_381451799.1">
    <property type="nucleotide sequence ID" value="NZ_JAMXWN010000004.1"/>
</dbReference>
<organism evidence="1 2">
    <name type="scientific">Sporolactobacillus kofuensis</name>
    <dbReference type="NCBI Taxonomy" id="269672"/>
    <lineage>
        <taxon>Bacteria</taxon>
        <taxon>Bacillati</taxon>
        <taxon>Bacillota</taxon>
        <taxon>Bacilli</taxon>
        <taxon>Bacillales</taxon>
        <taxon>Sporolactobacillaceae</taxon>
        <taxon>Sporolactobacillus</taxon>
    </lineage>
</organism>
<dbReference type="Proteomes" id="UP001596267">
    <property type="component" value="Unassembled WGS sequence"/>
</dbReference>
<name>A0ABW1WDK1_9BACL</name>
<reference evidence="2" key="1">
    <citation type="journal article" date="2019" name="Int. J. Syst. Evol. Microbiol.">
        <title>The Global Catalogue of Microorganisms (GCM) 10K type strain sequencing project: providing services to taxonomists for standard genome sequencing and annotation.</title>
        <authorList>
            <consortium name="The Broad Institute Genomics Platform"/>
            <consortium name="The Broad Institute Genome Sequencing Center for Infectious Disease"/>
            <person name="Wu L."/>
            <person name="Ma J."/>
        </authorList>
    </citation>
    <scope>NUCLEOTIDE SEQUENCE [LARGE SCALE GENOMIC DNA]</scope>
    <source>
        <strain evidence="2">CCUG 42001</strain>
    </source>
</reference>
<protein>
    <submittedName>
        <fullName evidence="1">NETI motif-containing protein</fullName>
    </submittedName>
</protein>
<comment type="caution">
    <text evidence="1">The sequence shown here is derived from an EMBL/GenBank/DDBJ whole genome shotgun (WGS) entry which is preliminary data.</text>
</comment>
<sequence length="87" mass="10237">MREYEIRDWYLSKKRKSNNQTDQPLKKKFVVGEAETIAQCLDRMKSEGYTPIRRSEQPLFRETPEGPECIGRECVMEGRKIPSKGEQ</sequence>
<keyword evidence="2" id="KW-1185">Reference proteome</keyword>
<dbReference type="InterPro" id="IPR025930">
    <property type="entry name" value="NETI"/>
</dbReference>
<dbReference type="Pfam" id="PF14044">
    <property type="entry name" value="NETI"/>
    <property type="match status" value="1"/>
</dbReference>
<proteinExistence type="predicted"/>
<evidence type="ECO:0000313" key="1">
    <source>
        <dbReference type="EMBL" id="MFC6386259.1"/>
    </source>
</evidence>
<accession>A0ABW1WDK1</accession>
<evidence type="ECO:0000313" key="2">
    <source>
        <dbReference type="Proteomes" id="UP001596267"/>
    </source>
</evidence>